<evidence type="ECO:0000256" key="6">
    <source>
        <dbReference type="ARBA" id="ARBA00012487"/>
    </source>
</evidence>
<keyword evidence="9" id="KW-0444">Lipid biosynthesis</keyword>
<evidence type="ECO:0000313" key="20">
    <source>
        <dbReference type="EMBL" id="MBM6703851.1"/>
    </source>
</evidence>
<reference evidence="20 21" key="1">
    <citation type="journal article" date="2021" name="Sci. Rep.">
        <title>The distribution of antibiotic resistance genes in chicken gut microbiota commensals.</title>
        <authorList>
            <person name="Juricova H."/>
            <person name="Matiasovicova J."/>
            <person name="Kubasova T."/>
            <person name="Cejkova D."/>
            <person name="Rychlik I."/>
        </authorList>
    </citation>
    <scope>NUCLEOTIDE SEQUENCE [LARGE SCALE GENOMIC DNA]</scope>
    <source>
        <strain evidence="20 21">An829</strain>
    </source>
</reference>
<gene>
    <name evidence="20" type="ORF">H6A60_05055</name>
</gene>
<keyword evidence="10 18" id="KW-0808">Transferase</keyword>
<feature type="transmembrane region" description="Helical" evidence="19">
    <location>
        <begin position="138"/>
        <end position="157"/>
    </location>
</feature>
<evidence type="ECO:0000256" key="17">
    <source>
        <dbReference type="ARBA" id="ARBA00023264"/>
    </source>
</evidence>
<dbReference type="PROSITE" id="PS01315">
    <property type="entry name" value="CDS"/>
    <property type="match status" value="1"/>
</dbReference>
<evidence type="ECO:0000256" key="12">
    <source>
        <dbReference type="ARBA" id="ARBA00022695"/>
    </source>
</evidence>
<evidence type="ECO:0000256" key="18">
    <source>
        <dbReference type="RuleBase" id="RU003938"/>
    </source>
</evidence>
<keyword evidence="12 18" id="KW-0548">Nucleotidyltransferase</keyword>
<comment type="pathway">
    <text evidence="4">Lipid metabolism.</text>
</comment>
<evidence type="ECO:0000256" key="14">
    <source>
        <dbReference type="ARBA" id="ARBA00023098"/>
    </source>
</evidence>
<comment type="pathway">
    <text evidence="3 18">Phospholipid metabolism; CDP-diacylglycerol biosynthesis; CDP-diacylglycerol from sn-glycerol 3-phosphate: step 3/3.</text>
</comment>
<evidence type="ECO:0000313" key="21">
    <source>
        <dbReference type="Proteomes" id="UP000715095"/>
    </source>
</evidence>
<dbReference type="EMBL" id="JACJJC010000006">
    <property type="protein sequence ID" value="MBM6703851.1"/>
    <property type="molecule type" value="Genomic_DNA"/>
</dbReference>
<evidence type="ECO:0000256" key="10">
    <source>
        <dbReference type="ARBA" id="ARBA00022679"/>
    </source>
</evidence>
<protein>
    <recommendedName>
        <fullName evidence="7 18">Phosphatidate cytidylyltransferase</fullName>
        <ecNumber evidence="6 18">2.7.7.41</ecNumber>
    </recommendedName>
</protein>
<evidence type="ECO:0000256" key="16">
    <source>
        <dbReference type="ARBA" id="ARBA00023209"/>
    </source>
</evidence>
<feature type="transmembrane region" description="Helical" evidence="19">
    <location>
        <begin position="212"/>
        <end position="233"/>
    </location>
</feature>
<dbReference type="RefSeq" id="WP_205102323.1">
    <property type="nucleotide sequence ID" value="NZ_JACJJC010000006.1"/>
</dbReference>
<organism evidence="20 21">
    <name type="scientific">Sutterella massiliensis</name>
    <dbReference type="NCBI Taxonomy" id="1816689"/>
    <lineage>
        <taxon>Bacteria</taxon>
        <taxon>Pseudomonadati</taxon>
        <taxon>Pseudomonadota</taxon>
        <taxon>Betaproteobacteria</taxon>
        <taxon>Burkholderiales</taxon>
        <taxon>Sutterellaceae</taxon>
        <taxon>Sutterella</taxon>
    </lineage>
</organism>
<evidence type="ECO:0000256" key="9">
    <source>
        <dbReference type="ARBA" id="ARBA00022516"/>
    </source>
</evidence>
<keyword evidence="13 19" id="KW-1133">Transmembrane helix</keyword>
<comment type="catalytic activity">
    <reaction evidence="1 18">
        <text>a 1,2-diacyl-sn-glycero-3-phosphate + CTP + H(+) = a CDP-1,2-diacyl-sn-glycerol + diphosphate</text>
        <dbReference type="Rhea" id="RHEA:16229"/>
        <dbReference type="ChEBI" id="CHEBI:15378"/>
        <dbReference type="ChEBI" id="CHEBI:33019"/>
        <dbReference type="ChEBI" id="CHEBI:37563"/>
        <dbReference type="ChEBI" id="CHEBI:58332"/>
        <dbReference type="ChEBI" id="CHEBI:58608"/>
        <dbReference type="EC" id="2.7.7.41"/>
    </reaction>
</comment>
<evidence type="ECO:0000256" key="15">
    <source>
        <dbReference type="ARBA" id="ARBA00023136"/>
    </source>
</evidence>
<evidence type="ECO:0000256" key="2">
    <source>
        <dbReference type="ARBA" id="ARBA00004651"/>
    </source>
</evidence>
<dbReference type="EC" id="2.7.7.41" evidence="6 18"/>
<accession>A0ABS2DR76</accession>
<evidence type="ECO:0000256" key="19">
    <source>
        <dbReference type="SAM" id="Phobius"/>
    </source>
</evidence>
<feature type="transmembrane region" description="Helical" evidence="19">
    <location>
        <begin position="113"/>
        <end position="132"/>
    </location>
</feature>
<dbReference type="PANTHER" id="PTHR46382">
    <property type="entry name" value="PHOSPHATIDATE CYTIDYLYLTRANSFERASE"/>
    <property type="match status" value="1"/>
</dbReference>
<evidence type="ECO:0000256" key="5">
    <source>
        <dbReference type="ARBA" id="ARBA00010185"/>
    </source>
</evidence>
<dbReference type="Proteomes" id="UP000715095">
    <property type="component" value="Unassembled WGS sequence"/>
</dbReference>
<comment type="similarity">
    <text evidence="5 18">Belongs to the CDS family.</text>
</comment>
<name>A0ABS2DR76_9BURK</name>
<keyword evidence="17" id="KW-1208">Phospholipid metabolism</keyword>
<proteinExistence type="inferred from homology"/>
<feature type="transmembrane region" description="Helical" evidence="19">
    <location>
        <begin position="78"/>
        <end position="101"/>
    </location>
</feature>
<keyword evidence="16" id="KW-0594">Phospholipid biosynthesis</keyword>
<keyword evidence="8" id="KW-1003">Cell membrane</keyword>
<feature type="transmembrane region" description="Helical" evidence="19">
    <location>
        <begin position="178"/>
        <end position="196"/>
    </location>
</feature>
<keyword evidence="14" id="KW-0443">Lipid metabolism</keyword>
<dbReference type="InterPro" id="IPR000374">
    <property type="entry name" value="PC_trans"/>
</dbReference>
<comment type="caution">
    <text evidence="20">The sequence shown here is derived from an EMBL/GenBank/DDBJ whole genome shotgun (WGS) entry which is preliminary data.</text>
</comment>
<keyword evidence="21" id="KW-1185">Reference proteome</keyword>
<evidence type="ECO:0000256" key="4">
    <source>
        <dbReference type="ARBA" id="ARBA00005189"/>
    </source>
</evidence>
<evidence type="ECO:0000256" key="13">
    <source>
        <dbReference type="ARBA" id="ARBA00022989"/>
    </source>
</evidence>
<keyword evidence="15 19" id="KW-0472">Membrane</keyword>
<keyword evidence="11 18" id="KW-0812">Transmembrane</keyword>
<evidence type="ECO:0000256" key="8">
    <source>
        <dbReference type="ARBA" id="ARBA00022475"/>
    </source>
</evidence>
<evidence type="ECO:0000256" key="1">
    <source>
        <dbReference type="ARBA" id="ARBA00001698"/>
    </source>
</evidence>
<evidence type="ECO:0000256" key="3">
    <source>
        <dbReference type="ARBA" id="ARBA00005119"/>
    </source>
</evidence>
<dbReference type="GO" id="GO:0016779">
    <property type="term" value="F:nucleotidyltransferase activity"/>
    <property type="evidence" value="ECO:0007669"/>
    <property type="project" value="UniProtKB-KW"/>
</dbReference>
<comment type="subcellular location">
    <subcellularLocation>
        <location evidence="2">Cell membrane</location>
        <topology evidence="2">Multi-pass membrane protein</topology>
    </subcellularLocation>
</comment>
<sequence>MLMLRVITAFVLLVILCFSVWAGPLCFAGVMAVGFGLALYEWLRIGNLGPVPAALVSAVEMVTQFSLYWAGALPRMEWFLFIVNGVVMIAWFAIFIAELLHRSTGFKVSVRQCLLSAVVFVPAAYLSLLYLFEIGDWVLVLSVLLIVWGADISAYFCGRAWGKHKMCTAISPKKTWEGAIGAYVIVIVFFLLTYWFCDQNNVFTNFLFDQAGFFWGVVTLALLVALSIAGDLWESMLKRLAGIKDSSNLLPGHGGFFDRLDASLPVLPAATWIMLAVMLSK</sequence>
<evidence type="ECO:0000256" key="11">
    <source>
        <dbReference type="ARBA" id="ARBA00022692"/>
    </source>
</evidence>
<evidence type="ECO:0000256" key="7">
    <source>
        <dbReference type="ARBA" id="ARBA00019373"/>
    </source>
</evidence>
<dbReference type="PANTHER" id="PTHR46382:SF1">
    <property type="entry name" value="PHOSPHATIDATE CYTIDYLYLTRANSFERASE"/>
    <property type="match status" value="1"/>
</dbReference>
<dbReference type="Pfam" id="PF01148">
    <property type="entry name" value="CTP_transf_1"/>
    <property type="match status" value="1"/>
</dbReference>